<sequence>MPNMTIKRRHRRFFGSSLGLLKMRALIIAFVLIAIAYSLCIVNGKRHKENEIWKDDEDWTIKQCKKGKRGWKPEVVECIFGNNFKFFIGRKRSGSAGF</sequence>
<name>A0AA36H6T0_CYLNA</name>
<evidence type="ECO:0000259" key="1">
    <source>
        <dbReference type="Pfam" id="PF23003"/>
    </source>
</evidence>
<gene>
    <name evidence="2" type="ORF">CYNAS_LOCUS16798</name>
</gene>
<protein>
    <recommendedName>
        <fullName evidence="1">Abnormal cell migration protein 18-like fibronectin type I domain-containing protein</fullName>
    </recommendedName>
</protein>
<evidence type="ECO:0000313" key="3">
    <source>
        <dbReference type="Proteomes" id="UP001176961"/>
    </source>
</evidence>
<proteinExistence type="predicted"/>
<organism evidence="2 3">
    <name type="scientific">Cylicocyclus nassatus</name>
    <name type="common">Nematode worm</name>
    <dbReference type="NCBI Taxonomy" id="53992"/>
    <lineage>
        <taxon>Eukaryota</taxon>
        <taxon>Metazoa</taxon>
        <taxon>Ecdysozoa</taxon>
        <taxon>Nematoda</taxon>
        <taxon>Chromadorea</taxon>
        <taxon>Rhabditida</taxon>
        <taxon>Rhabditina</taxon>
        <taxon>Rhabditomorpha</taxon>
        <taxon>Strongyloidea</taxon>
        <taxon>Strongylidae</taxon>
        <taxon>Cylicocyclus</taxon>
    </lineage>
</organism>
<dbReference type="EMBL" id="CATQJL010000316">
    <property type="protein sequence ID" value="CAJ0604815.1"/>
    <property type="molecule type" value="Genomic_DNA"/>
</dbReference>
<dbReference type="Pfam" id="PF23003">
    <property type="entry name" value="Fn1_2"/>
    <property type="match status" value="1"/>
</dbReference>
<reference evidence="2" key="1">
    <citation type="submission" date="2023-07" db="EMBL/GenBank/DDBJ databases">
        <authorList>
            <consortium name="CYATHOMIX"/>
        </authorList>
    </citation>
    <scope>NUCLEOTIDE SEQUENCE</scope>
    <source>
        <strain evidence="2">N/A</strain>
    </source>
</reference>
<accession>A0AA36H6T0</accession>
<keyword evidence="3" id="KW-1185">Reference proteome</keyword>
<dbReference type="InterPro" id="IPR055119">
    <property type="entry name" value="Mig18_Fn1"/>
</dbReference>
<dbReference type="Proteomes" id="UP001176961">
    <property type="component" value="Unassembled WGS sequence"/>
</dbReference>
<comment type="caution">
    <text evidence="2">The sequence shown here is derived from an EMBL/GenBank/DDBJ whole genome shotgun (WGS) entry which is preliminary data.</text>
</comment>
<feature type="domain" description="Abnormal cell migration protein 18-like fibronectin type I" evidence="1">
    <location>
        <begin position="40"/>
        <end position="91"/>
    </location>
</feature>
<evidence type="ECO:0000313" key="2">
    <source>
        <dbReference type="EMBL" id="CAJ0604815.1"/>
    </source>
</evidence>
<dbReference type="AlphaFoldDB" id="A0AA36H6T0"/>